<gene>
    <name evidence="1" type="ORF">ACFFQ6_33600</name>
</gene>
<name>A0ABV5XQA0_9NOCA</name>
<keyword evidence="2" id="KW-1185">Reference proteome</keyword>
<accession>A0ABV5XQA0</accession>
<proteinExistence type="predicted"/>
<protein>
    <submittedName>
        <fullName evidence="1">Uncharacterized protein</fullName>
    </submittedName>
</protein>
<evidence type="ECO:0000313" key="2">
    <source>
        <dbReference type="Proteomes" id="UP001589587"/>
    </source>
</evidence>
<dbReference type="EMBL" id="JBHMAS010000090">
    <property type="protein sequence ID" value="MFB9784640.1"/>
    <property type="molecule type" value="Genomic_DNA"/>
</dbReference>
<evidence type="ECO:0000313" key="1">
    <source>
        <dbReference type="EMBL" id="MFB9784640.1"/>
    </source>
</evidence>
<dbReference type="RefSeq" id="WP_003944211.1">
    <property type="nucleotide sequence ID" value="NZ_JBEUOO010000068.1"/>
</dbReference>
<dbReference type="Proteomes" id="UP001589587">
    <property type="component" value="Unassembled WGS sequence"/>
</dbReference>
<dbReference type="GeneID" id="93806790"/>
<organism evidence="1 2">
    <name type="scientific">Rhodococcus baikonurensis</name>
    <dbReference type="NCBI Taxonomy" id="172041"/>
    <lineage>
        <taxon>Bacteria</taxon>
        <taxon>Bacillati</taxon>
        <taxon>Actinomycetota</taxon>
        <taxon>Actinomycetes</taxon>
        <taxon>Mycobacteriales</taxon>
        <taxon>Nocardiaceae</taxon>
        <taxon>Rhodococcus</taxon>
        <taxon>Rhodococcus erythropolis group</taxon>
    </lineage>
</organism>
<reference evidence="1 2" key="1">
    <citation type="submission" date="2024-09" db="EMBL/GenBank/DDBJ databases">
        <authorList>
            <person name="Sun Q."/>
            <person name="Mori K."/>
        </authorList>
    </citation>
    <scope>NUCLEOTIDE SEQUENCE [LARGE SCALE GENOMIC DNA]</scope>
    <source>
        <strain evidence="1 2">JCM 11411</strain>
    </source>
</reference>
<comment type="caution">
    <text evidence="1">The sequence shown here is derived from an EMBL/GenBank/DDBJ whole genome shotgun (WGS) entry which is preliminary data.</text>
</comment>
<sequence length="115" mass="13354">MAGKRGELVPRPTKKTEYEIRFATNNARKGWRDLTAVIRNPLAEAWDFLTRTPLVVDPKNYPLRGDLGVVTRDGVSHQRWQHKPTQQGDARIWFYVEGRTVHVEQVHTNHPNETK</sequence>